<evidence type="ECO:0000256" key="4">
    <source>
        <dbReference type="ARBA" id="ARBA00023136"/>
    </source>
</evidence>
<keyword evidence="3 5" id="KW-1133">Transmembrane helix</keyword>
<dbReference type="Proteomes" id="UP001280581">
    <property type="component" value="Unassembled WGS sequence"/>
</dbReference>
<feature type="transmembrane region" description="Helical" evidence="5">
    <location>
        <begin position="390"/>
        <end position="407"/>
    </location>
</feature>
<proteinExistence type="predicted"/>
<protein>
    <recommendedName>
        <fullName evidence="6">Wax synthase domain-containing protein</fullName>
    </recommendedName>
</protein>
<accession>A0AAN6M9Q0</accession>
<evidence type="ECO:0000259" key="6">
    <source>
        <dbReference type="Pfam" id="PF13813"/>
    </source>
</evidence>
<dbReference type="EMBL" id="WVTA01000001">
    <property type="protein sequence ID" value="KAK3217171.1"/>
    <property type="molecule type" value="Genomic_DNA"/>
</dbReference>
<name>A0AAN6M9Q0_9PLEO</name>
<feature type="transmembrane region" description="Helical" evidence="5">
    <location>
        <begin position="64"/>
        <end position="82"/>
    </location>
</feature>
<evidence type="ECO:0000256" key="3">
    <source>
        <dbReference type="ARBA" id="ARBA00022989"/>
    </source>
</evidence>
<dbReference type="AlphaFoldDB" id="A0AAN6M9Q0"/>
<evidence type="ECO:0000256" key="2">
    <source>
        <dbReference type="ARBA" id="ARBA00022692"/>
    </source>
</evidence>
<feature type="transmembrane region" description="Helical" evidence="5">
    <location>
        <begin position="352"/>
        <end position="369"/>
    </location>
</feature>
<keyword evidence="2 5" id="KW-0812">Transmembrane</keyword>
<reference evidence="7 8" key="1">
    <citation type="submission" date="2021-02" db="EMBL/GenBank/DDBJ databases">
        <title>Genome assembly of Pseudopithomyces chartarum.</title>
        <authorList>
            <person name="Jauregui R."/>
            <person name="Singh J."/>
            <person name="Voisey C."/>
        </authorList>
    </citation>
    <scope>NUCLEOTIDE SEQUENCE [LARGE SCALE GENOMIC DNA]</scope>
    <source>
        <strain evidence="7 8">AGR01</strain>
    </source>
</reference>
<comment type="caution">
    <text evidence="7">The sequence shown here is derived from an EMBL/GenBank/DDBJ whole genome shotgun (WGS) entry which is preliminary data.</text>
</comment>
<evidence type="ECO:0000256" key="1">
    <source>
        <dbReference type="ARBA" id="ARBA00004141"/>
    </source>
</evidence>
<dbReference type="InterPro" id="IPR032805">
    <property type="entry name" value="Wax_synthase_dom"/>
</dbReference>
<evidence type="ECO:0000313" key="7">
    <source>
        <dbReference type="EMBL" id="KAK3217171.1"/>
    </source>
</evidence>
<organism evidence="7 8">
    <name type="scientific">Pseudopithomyces chartarum</name>
    <dbReference type="NCBI Taxonomy" id="1892770"/>
    <lineage>
        <taxon>Eukaryota</taxon>
        <taxon>Fungi</taxon>
        <taxon>Dikarya</taxon>
        <taxon>Ascomycota</taxon>
        <taxon>Pezizomycotina</taxon>
        <taxon>Dothideomycetes</taxon>
        <taxon>Pleosporomycetidae</taxon>
        <taxon>Pleosporales</taxon>
        <taxon>Massarineae</taxon>
        <taxon>Didymosphaeriaceae</taxon>
        <taxon>Pseudopithomyces</taxon>
    </lineage>
</organism>
<dbReference type="GO" id="GO:0016020">
    <property type="term" value="C:membrane"/>
    <property type="evidence" value="ECO:0007669"/>
    <property type="project" value="UniProtKB-SubCell"/>
</dbReference>
<feature type="domain" description="Wax synthase" evidence="6">
    <location>
        <begin position="269"/>
        <end position="354"/>
    </location>
</feature>
<gene>
    <name evidence="7" type="ORF">GRF29_1g2130834</name>
</gene>
<keyword evidence="8" id="KW-1185">Reference proteome</keyword>
<keyword evidence="4 5" id="KW-0472">Membrane</keyword>
<sequence>MIEWTLRSAAQPITWAFSFSFTCLVVGRFPDLNKWTGFLLLAAPAYGALQASPNLTPILQLNDIFSRYVIILFSHMVALNFMQESSTNIADNKTESIDQSWSAGWKRAYNSRGVGETWENPYLWPEQKSTVIFAKRSSEATYKDKPVEVPRSRHSLATRGKWSAVLIRLGYLCLNYLLLDIYNEYRVSATFGSFTAADVSPEKEILLRRAIQQFFSNDTPVSPITGREIAIRAFMAANKFIPDILTLSAFHDFLAIIFIASGVDQSWEWPPLFGSFSHAYTMRGFWSNFWHRLIYKSFNFHASTFTRTLGVAQGTSFSRILNNCLVFVMSTIMHGVVLQVHGSSRAWGRGTLIFWGVQPLSFVLEGLVQSQWRQFKKSSLRWMNQTVISVFERVVGYAWVAAWFMWITPKSVFGLMG</sequence>
<evidence type="ECO:0000256" key="5">
    <source>
        <dbReference type="SAM" id="Phobius"/>
    </source>
</evidence>
<evidence type="ECO:0000313" key="8">
    <source>
        <dbReference type="Proteomes" id="UP001280581"/>
    </source>
</evidence>
<feature type="transmembrane region" description="Helical" evidence="5">
    <location>
        <begin position="12"/>
        <end position="29"/>
    </location>
</feature>
<comment type="subcellular location">
    <subcellularLocation>
        <location evidence="1">Membrane</location>
        <topology evidence="1">Multi-pass membrane protein</topology>
    </subcellularLocation>
</comment>
<feature type="transmembrane region" description="Helical" evidence="5">
    <location>
        <begin position="320"/>
        <end position="340"/>
    </location>
</feature>
<dbReference type="Pfam" id="PF13813">
    <property type="entry name" value="MBOAT_2"/>
    <property type="match status" value="1"/>
</dbReference>